<sequence length="88" mass="8770">MLVPGVLPGVEPGVLEGRCNGAGVHALRPAPYDTAAYAGGVDRLAGRAGGGHRAGAARAWSSSASQSGAESGRAAARALLRRPVNTCY</sequence>
<accession>A0ABQ2VP22</accession>
<dbReference type="EMBL" id="BMRP01000073">
    <property type="protein sequence ID" value="GGV01725.1"/>
    <property type="molecule type" value="Genomic_DNA"/>
</dbReference>
<protein>
    <submittedName>
        <fullName evidence="1">Uncharacterized protein</fullName>
    </submittedName>
</protein>
<keyword evidence="2" id="KW-1185">Reference proteome</keyword>
<name>A0ABQ2VP22_9ACTN</name>
<dbReference type="Proteomes" id="UP000654471">
    <property type="component" value="Unassembled WGS sequence"/>
</dbReference>
<proteinExistence type="predicted"/>
<gene>
    <name evidence="1" type="ORF">GCM10010211_81250</name>
</gene>
<evidence type="ECO:0000313" key="1">
    <source>
        <dbReference type="EMBL" id="GGV01725.1"/>
    </source>
</evidence>
<evidence type="ECO:0000313" key="2">
    <source>
        <dbReference type="Proteomes" id="UP000654471"/>
    </source>
</evidence>
<comment type="caution">
    <text evidence="1">The sequence shown here is derived from an EMBL/GenBank/DDBJ whole genome shotgun (WGS) entry which is preliminary data.</text>
</comment>
<organism evidence="1 2">
    <name type="scientific">Streptomyces albospinus</name>
    <dbReference type="NCBI Taxonomy" id="285515"/>
    <lineage>
        <taxon>Bacteria</taxon>
        <taxon>Bacillati</taxon>
        <taxon>Actinomycetota</taxon>
        <taxon>Actinomycetes</taxon>
        <taxon>Kitasatosporales</taxon>
        <taxon>Streptomycetaceae</taxon>
        <taxon>Streptomyces</taxon>
    </lineage>
</organism>
<reference evidence="2" key="1">
    <citation type="journal article" date="2019" name="Int. J. Syst. Evol. Microbiol.">
        <title>The Global Catalogue of Microorganisms (GCM) 10K type strain sequencing project: providing services to taxonomists for standard genome sequencing and annotation.</title>
        <authorList>
            <consortium name="The Broad Institute Genomics Platform"/>
            <consortium name="The Broad Institute Genome Sequencing Center for Infectious Disease"/>
            <person name="Wu L."/>
            <person name="Ma J."/>
        </authorList>
    </citation>
    <scope>NUCLEOTIDE SEQUENCE [LARGE SCALE GENOMIC DNA]</scope>
    <source>
        <strain evidence="2">JCM 3399</strain>
    </source>
</reference>